<dbReference type="AlphaFoldDB" id="A0A830CSC4"/>
<evidence type="ECO:0000313" key="3">
    <source>
        <dbReference type="Proteomes" id="UP000653305"/>
    </source>
</evidence>
<sequence length="326" mass="36137">MLVDQVAEKRRVGYFLHALIGAGGGASALDAANILKPALARGKLKSAQVPSEDEQQDAEEEEDDDEDDDIGDEEEDDEDVRLNIQNNIRDHTMVKKILEQEPEMLPCHASASPLSPQLSTYGTPRMGPSIKVWDPYNVLARPAPSSASAAPLPPHLLRRVHRRRRSVAHRGLPDQPRRMPHEFEAQFDIGPVPRCFPHPHGKRQARALAVFLKSQGVRFNTVYTSPLDRVRATAQSVCQELNFSEEHVQSSDALVEMSQGHWEAKTELLSSKKPKMRSIVHSLNLPNRLSKNAASTVTEESSTQILCDITGLQPMTPVTRHLIGVG</sequence>
<feature type="region of interest" description="Disordered" evidence="1">
    <location>
        <begin position="43"/>
        <end position="84"/>
    </location>
</feature>
<comment type="caution">
    <text evidence="2">The sequence shown here is derived from an EMBL/GenBank/DDBJ whole genome shotgun (WGS) entry which is preliminary data.</text>
</comment>
<evidence type="ECO:0000313" key="2">
    <source>
        <dbReference type="EMBL" id="GFQ01113.1"/>
    </source>
</evidence>
<dbReference type="PANTHER" id="PTHR47927:SF2">
    <property type="entry name" value="PHOSPHOGLYCERATE MUTASE FAMILY PROTEIN"/>
    <property type="match status" value="1"/>
</dbReference>
<dbReference type="PROSITE" id="PS00870">
    <property type="entry name" value="CLPAB_1"/>
    <property type="match status" value="1"/>
</dbReference>
<dbReference type="InterPro" id="IPR029033">
    <property type="entry name" value="His_PPase_superfam"/>
</dbReference>
<gene>
    <name evidence="2" type="ORF">PHJA_002255200</name>
</gene>
<reference evidence="2" key="1">
    <citation type="submission" date="2020-07" db="EMBL/GenBank/DDBJ databases">
        <title>Ethylene signaling mediates host invasion by parasitic plants.</title>
        <authorList>
            <person name="Yoshida S."/>
        </authorList>
    </citation>
    <scope>NUCLEOTIDE SEQUENCE</scope>
    <source>
        <strain evidence="2">Okayama</strain>
    </source>
</reference>
<dbReference type="EMBL" id="BMAC01000658">
    <property type="protein sequence ID" value="GFQ01113.1"/>
    <property type="molecule type" value="Genomic_DNA"/>
</dbReference>
<protein>
    <submittedName>
        <fullName evidence="2">Uncharacterized protein</fullName>
    </submittedName>
</protein>
<keyword evidence="3" id="KW-1185">Reference proteome</keyword>
<dbReference type="PANTHER" id="PTHR47927">
    <property type="entry name" value="PUTATIVE-RELATED"/>
    <property type="match status" value="1"/>
</dbReference>
<dbReference type="OrthoDB" id="354304at2759"/>
<accession>A0A830CSC4</accession>
<dbReference type="Gene3D" id="3.40.50.1240">
    <property type="entry name" value="Phosphoglycerate mutase-like"/>
    <property type="match status" value="1"/>
</dbReference>
<dbReference type="InterPro" id="IPR018368">
    <property type="entry name" value="ClpA/B_CS1"/>
</dbReference>
<organism evidence="2 3">
    <name type="scientific">Phtheirospermum japonicum</name>
    <dbReference type="NCBI Taxonomy" id="374723"/>
    <lineage>
        <taxon>Eukaryota</taxon>
        <taxon>Viridiplantae</taxon>
        <taxon>Streptophyta</taxon>
        <taxon>Embryophyta</taxon>
        <taxon>Tracheophyta</taxon>
        <taxon>Spermatophyta</taxon>
        <taxon>Magnoliopsida</taxon>
        <taxon>eudicotyledons</taxon>
        <taxon>Gunneridae</taxon>
        <taxon>Pentapetalae</taxon>
        <taxon>asterids</taxon>
        <taxon>lamiids</taxon>
        <taxon>Lamiales</taxon>
        <taxon>Orobanchaceae</taxon>
        <taxon>Orobanchaceae incertae sedis</taxon>
        <taxon>Phtheirospermum</taxon>
    </lineage>
</organism>
<evidence type="ECO:0000256" key="1">
    <source>
        <dbReference type="SAM" id="MobiDB-lite"/>
    </source>
</evidence>
<feature type="compositionally biased region" description="Acidic residues" evidence="1">
    <location>
        <begin position="51"/>
        <end position="79"/>
    </location>
</feature>
<dbReference type="CDD" id="cd07040">
    <property type="entry name" value="HP"/>
    <property type="match status" value="1"/>
</dbReference>
<name>A0A830CSC4_9LAMI</name>
<dbReference type="InterPro" id="IPR013078">
    <property type="entry name" value="His_Pase_superF_clade-1"/>
</dbReference>
<dbReference type="SUPFAM" id="SSF53254">
    <property type="entry name" value="Phosphoglycerate mutase-like"/>
    <property type="match status" value="1"/>
</dbReference>
<dbReference type="Proteomes" id="UP000653305">
    <property type="component" value="Unassembled WGS sequence"/>
</dbReference>
<proteinExistence type="predicted"/>
<dbReference type="Pfam" id="PF00300">
    <property type="entry name" value="His_Phos_1"/>
    <property type="match status" value="1"/>
</dbReference>
<dbReference type="GO" id="GO:0005524">
    <property type="term" value="F:ATP binding"/>
    <property type="evidence" value="ECO:0007669"/>
    <property type="project" value="InterPro"/>
</dbReference>